<evidence type="ECO:0000313" key="1">
    <source>
        <dbReference type="EMBL" id="GHC05011.1"/>
    </source>
</evidence>
<reference evidence="1" key="2">
    <citation type="submission" date="2020-09" db="EMBL/GenBank/DDBJ databases">
        <authorList>
            <person name="Sun Q."/>
            <person name="Kim S."/>
        </authorList>
    </citation>
    <scope>NUCLEOTIDE SEQUENCE</scope>
    <source>
        <strain evidence="1">KCTC 12870</strain>
    </source>
</reference>
<sequence>MVMLAVVINYVFKWRRYPVGLSVGVEATLGSEAGDNTSHEHILSALRQIDLFVDVAEDDLVKIIHAVNAGQAQSHQSNSDNGIMTGTAPVVPLRSEQDEKAQLSVFDLPKSGTIPNATKEEALVEMR</sequence>
<name>A0A8J3DI42_9BACT</name>
<organism evidence="1 2">
    <name type="scientific">Cerasicoccus arenae</name>
    <dbReference type="NCBI Taxonomy" id="424488"/>
    <lineage>
        <taxon>Bacteria</taxon>
        <taxon>Pseudomonadati</taxon>
        <taxon>Verrucomicrobiota</taxon>
        <taxon>Opitutia</taxon>
        <taxon>Puniceicoccales</taxon>
        <taxon>Cerasicoccaceae</taxon>
        <taxon>Cerasicoccus</taxon>
    </lineage>
</organism>
<reference evidence="1" key="1">
    <citation type="journal article" date="2014" name="Int. J. Syst. Evol. Microbiol.">
        <title>Complete genome sequence of Corynebacterium casei LMG S-19264T (=DSM 44701T), isolated from a smear-ripened cheese.</title>
        <authorList>
            <consortium name="US DOE Joint Genome Institute (JGI-PGF)"/>
            <person name="Walter F."/>
            <person name="Albersmeier A."/>
            <person name="Kalinowski J."/>
            <person name="Ruckert C."/>
        </authorList>
    </citation>
    <scope>NUCLEOTIDE SEQUENCE</scope>
    <source>
        <strain evidence="1">KCTC 12870</strain>
    </source>
</reference>
<dbReference type="AlphaFoldDB" id="A0A8J3DI42"/>
<proteinExistence type="predicted"/>
<gene>
    <name evidence="1" type="ORF">GCM10007047_22410</name>
</gene>
<comment type="caution">
    <text evidence="1">The sequence shown here is derived from an EMBL/GenBank/DDBJ whole genome shotgun (WGS) entry which is preliminary data.</text>
</comment>
<protein>
    <submittedName>
        <fullName evidence="1">Uncharacterized protein</fullName>
    </submittedName>
</protein>
<evidence type="ECO:0000313" key="2">
    <source>
        <dbReference type="Proteomes" id="UP000642829"/>
    </source>
</evidence>
<dbReference type="EMBL" id="BMXG01000013">
    <property type="protein sequence ID" value="GHC05011.1"/>
    <property type="molecule type" value="Genomic_DNA"/>
</dbReference>
<dbReference type="Proteomes" id="UP000642829">
    <property type="component" value="Unassembled WGS sequence"/>
</dbReference>
<keyword evidence="2" id="KW-1185">Reference proteome</keyword>
<accession>A0A8J3DI42</accession>